<organism evidence="7 8">
    <name type="scientific">Lagenidium giganteum</name>
    <dbReference type="NCBI Taxonomy" id="4803"/>
    <lineage>
        <taxon>Eukaryota</taxon>
        <taxon>Sar</taxon>
        <taxon>Stramenopiles</taxon>
        <taxon>Oomycota</taxon>
        <taxon>Peronosporomycetes</taxon>
        <taxon>Pythiales</taxon>
        <taxon>Pythiaceae</taxon>
    </lineage>
</organism>
<evidence type="ECO:0000313" key="8">
    <source>
        <dbReference type="Proteomes" id="UP001146120"/>
    </source>
</evidence>
<keyword evidence="3 5" id="KW-1133">Transmembrane helix</keyword>
<reference evidence="7" key="2">
    <citation type="journal article" date="2023" name="Microbiol Resour">
        <title>Decontamination and Annotation of the Draft Genome Sequence of the Oomycete Lagenidium giganteum ARSEF 373.</title>
        <authorList>
            <person name="Morgan W.R."/>
            <person name="Tartar A."/>
        </authorList>
    </citation>
    <scope>NUCLEOTIDE SEQUENCE</scope>
    <source>
        <strain evidence="7">ARSEF 373</strain>
    </source>
</reference>
<evidence type="ECO:0000256" key="4">
    <source>
        <dbReference type="ARBA" id="ARBA00023136"/>
    </source>
</evidence>
<dbReference type="Pfam" id="PF10277">
    <property type="entry name" value="Frag1"/>
    <property type="match status" value="1"/>
</dbReference>
<dbReference type="InterPro" id="IPR050911">
    <property type="entry name" value="DRAM/TMEM150_Autophagy_Mod"/>
</dbReference>
<dbReference type="PANTHER" id="PTHR21324:SF2">
    <property type="entry name" value="EG:22E5.9 PROTEIN"/>
    <property type="match status" value="1"/>
</dbReference>
<feature type="transmembrane region" description="Helical" evidence="5">
    <location>
        <begin position="204"/>
        <end position="226"/>
    </location>
</feature>
<dbReference type="PANTHER" id="PTHR21324">
    <property type="entry name" value="FASTING-INDUCIBLE INTEGRAL MEMBRANE PROTEIN TM6P1-RELATED"/>
    <property type="match status" value="1"/>
</dbReference>
<keyword evidence="8" id="KW-1185">Reference proteome</keyword>
<sequence>MMDTTTLNKLRFATPIVAACMAVTTLLTCVIITKVKHVYVSGLSWPFFSDMGRDPPAYYVFCVGLTLEAILLSMTWVFNYQYQSSALRRAAHSATPPPAKWLKLARFCCFAGTISTPGLPLLAIFDTSTYTAFHQYAAYWFFAWEVLAMCTNTHLSKKLLWLALQTKTTAETSYVDMETENKSAAADISSTVKKRARTLRVQRVFTVLFFLAFTVYIPLGIIFPGYSPRLTIQECLDRNLGEHYCTHTMRMNETETKLFNSESNFLRAQSRALGQLGCVLTLMGYSISFLWHQYEDDTTSGV</sequence>
<keyword evidence="2 5" id="KW-0812">Transmembrane</keyword>
<feature type="transmembrane region" description="Helical" evidence="5">
    <location>
        <begin position="57"/>
        <end position="80"/>
    </location>
</feature>
<proteinExistence type="predicted"/>
<evidence type="ECO:0000256" key="1">
    <source>
        <dbReference type="ARBA" id="ARBA00004127"/>
    </source>
</evidence>
<dbReference type="EMBL" id="DAKRPA010000081">
    <property type="protein sequence ID" value="DAZ99522.1"/>
    <property type="molecule type" value="Genomic_DNA"/>
</dbReference>
<reference evidence="7" key="1">
    <citation type="submission" date="2022-11" db="EMBL/GenBank/DDBJ databases">
        <authorList>
            <person name="Morgan W.R."/>
            <person name="Tartar A."/>
        </authorList>
    </citation>
    <scope>NUCLEOTIDE SEQUENCE</scope>
    <source>
        <strain evidence="7">ARSEF 373</strain>
    </source>
</reference>
<evidence type="ECO:0000256" key="5">
    <source>
        <dbReference type="SAM" id="Phobius"/>
    </source>
</evidence>
<gene>
    <name evidence="7" type="ORF">N0F65_005394</name>
</gene>
<feature type="domain" description="CWH43-like N-terminal" evidence="6">
    <location>
        <begin position="15"/>
        <end position="221"/>
    </location>
</feature>
<feature type="transmembrane region" description="Helical" evidence="5">
    <location>
        <begin position="12"/>
        <end position="33"/>
    </location>
</feature>
<evidence type="ECO:0000259" key="6">
    <source>
        <dbReference type="Pfam" id="PF10277"/>
    </source>
</evidence>
<dbReference type="GO" id="GO:0012505">
    <property type="term" value="C:endomembrane system"/>
    <property type="evidence" value="ECO:0007669"/>
    <property type="project" value="UniProtKB-SubCell"/>
</dbReference>
<comment type="caution">
    <text evidence="7">The sequence shown here is derived from an EMBL/GenBank/DDBJ whole genome shotgun (WGS) entry which is preliminary data.</text>
</comment>
<dbReference type="AlphaFoldDB" id="A0AAV2Z2D6"/>
<accession>A0AAV2Z2D6</accession>
<protein>
    <recommendedName>
        <fullName evidence="6">CWH43-like N-terminal domain-containing protein</fullName>
    </recommendedName>
</protein>
<dbReference type="Proteomes" id="UP001146120">
    <property type="component" value="Unassembled WGS sequence"/>
</dbReference>
<dbReference type="InterPro" id="IPR019402">
    <property type="entry name" value="CWH43_N"/>
</dbReference>
<name>A0AAV2Z2D6_9STRA</name>
<evidence type="ECO:0000256" key="2">
    <source>
        <dbReference type="ARBA" id="ARBA00022692"/>
    </source>
</evidence>
<evidence type="ECO:0000256" key="3">
    <source>
        <dbReference type="ARBA" id="ARBA00022989"/>
    </source>
</evidence>
<keyword evidence="4 5" id="KW-0472">Membrane</keyword>
<evidence type="ECO:0000313" key="7">
    <source>
        <dbReference type="EMBL" id="DAZ99522.1"/>
    </source>
</evidence>
<comment type="subcellular location">
    <subcellularLocation>
        <location evidence="1">Endomembrane system</location>
        <topology evidence="1">Multi-pass membrane protein</topology>
    </subcellularLocation>
</comment>